<dbReference type="PANTHER" id="PTHR11097:SF8">
    <property type="entry name" value="EXOSOME COMPLEX COMPONENT RRP42"/>
    <property type="match status" value="1"/>
</dbReference>
<dbReference type="InterPro" id="IPR027408">
    <property type="entry name" value="PNPase/RNase_PH_dom_sf"/>
</dbReference>
<dbReference type="GO" id="GO:0000177">
    <property type="term" value="C:cytoplasmic exosome (RNase complex)"/>
    <property type="evidence" value="ECO:0007669"/>
    <property type="project" value="TreeGrafter"/>
</dbReference>
<organism evidence="8 9">
    <name type="scientific">Trametes pubescens</name>
    <name type="common">White-rot fungus</name>
    <dbReference type="NCBI Taxonomy" id="154538"/>
    <lineage>
        <taxon>Eukaryota</taxon>
        <taxon>Fungi</taxon>
        <taxon>Dikarya</taxon>
        <taxon>Basidiomycota</taxon>
        <taxon>Agaricomycotina</taxon>
        <taxon>Agaricomycetes</taxon>
        <taxon>Polyporales</taxon>
        <taxon>Polyporaceae</taxon>
        <taxon>Trametes</taxon>
    </lineage>
</organism>
<dbReference type="GO" id="GO:0000467">
    <property type="term" value="P:exonucleolytic trimming to generate mature 3'-end of 5.8S rRNA from tricistronic rRNA transcript (SSU-rRNA, 5.8S rRNA, LSU-rRNA)"/>
    <property type="evidence" value="ECO:0007669"/>
    <property type="project" value="TreeGrafter"/>
</dbReference>
<feature type="domain" description="Exoribonuclease phosphorolytic" evidence="7">
    <location>
        <begin position="7"/>
        <end position="129"/>
    </location>
</feature>
<keyword evidence="9" id="KW-1185">Reference proteome</keyword>
<dbReference type="GO" id="GO:0071028">
    <property type="term" value="P:nuclear mRNA surveillance"/>
    <property type="evidence" value="ECO:0007669"/>
    <property type="project" value="TreeGrafter"/>
</dbReference>
<dbReference type="Pfam" id="PF01138">
    <property type="entry name" value="RNase_PH"/>
    <property type="match status" value="1"/>
</dbReference>
<comment type="caution">
    <text evidence="8">The sequence shown here is derived from an EMBL/GenBank/DDBJ whole genome shotgun (WGS) entry which is preliminary data.</text>
</comment>
<dbReference type="PANTHER" id="PTHR11097">
    <property type="entry name" value="EXOSOME COMPLEX EXONUCLEASE RIBOSOMAL RNA PROCESSING PROTEIN"/>
    <property type="match status" value="1"/>
</dbReference>
<reference evidence="8 9" key="1">
    <citation type="submission" date="2016-10" db="EMBL/GenBank/DDBJ databases">
        <title>Genome sequence of the basidiomycete white-rot fungus Trametes pubescens.</title>
        <authorList>
            <person name="Makela M.R."/>
            <person name="Granchi Z."/>
            <person name="Peng M."/>
            <person name="De Vries R.P."/>
            <person name="Grigoriev I."/>
            <person name="Riley R."/>
            <person name="Hilden K."/>
        </authorList>
    </citation>
    <scope>NUCLEOTIDE SEQUENCE [LARGE SCALE GENOMIC DNA]</scope>
    <source>
        <strain evidence="8 9">FBCC735</strain>
    </source>
</reference>
<dbReference type="GO" id="GO:0005730">
    <property type="term" value="C:nucleolus"/>
    <property type="evidence" value="ECO:0007669"/>
    <property type="project" value="UniProtKB-SubCell"/>
</dbReference>
<name>A0A1M2VEB9_TRAPU</name>
<dbReference type="AlphaFoldDB" id="A0A1M2VEB9"/>
<proteinExistence type="inferred from homology"/>
<protein>
    <recommendedName>
        <fullName evidence="6">Ribosomal RNA-processing protein 42</fullName>
    </recommendedName>
</protein>
<keyword evidence="4" id="KW-0963">Cytoplasm</keyword>
<dbReference type="GO" id="GO:0034475">
    <property type="term" value="P:U4 snRNA 3'-end processing"/>
    <property type="evidence" value="ECO:0007669"/>
    <property type="project" value="TreeGrafter"/>
</dbReference>
<comment type="similarity">
    <text evidence="3">Belongs to the RNase PH family.</text>
</comment>
<accession>A0A1M2VEB9</accession>
<dbReference type="Proteomes" id="UP000184267">
    <property type="component" value="Unassembled WGS sequence"/>
</dbReference>
<dbReference type="SUPFAM" id="SSF54211">
    <property type="entry name" value="Ribosomal protein S5 domain 2-like"/>
    <property type="match status" value="1"/>
</dbReference>
<dbReference type="GO" id="GO:0000176">
    <property type="term" value="C:nuclear exosome (RNase complex)"/>
    <property type="evidence" value="ECO:0007669"/>
    <property type="project" value="UniProtKB-ARBA"/>
</dbReference>
<dbReference type="GO" id="GO:0034473">
    <property type="term" value="P:U1 snRNA 3'-end processing"/>
    <property type="evidence" value="ECO:0007669"/>
    <property type="project" value="TreeGrafter"/>
</dbReference>
<dbReference type="OrthoDB" id="272245at2759"/>
<evidence type="ECO:0000313" key="9">
    <source>
        <dbReference type="Proteomes" id="UP000184267"/>
    </source>
</evidence>
<dbReference type="InterPro" id="IPR050590">
    <property type="entry name" value="Exosome_comp_Rrp42_subfam"/>
</dbReference>
<evidence type="ECO:0000256" key="6">
    <source>
        <dbReference type="ARBA" id="ARBA00042523"/>
    </source>
</evidence>
<gene>
    <name evidence="8" type="ORF">TRAPUB_3286</name>
</gene>
<sequence length="217" mass="23417">MAHEGGGGTEVLAATKLEVEDMETGDGVDGGRVVCSVSWCVSGPSFKLDEPLTYSHLSSNALDELQHDLTVILQQTISHPSLHPQNLTIIPRKKSWLLNLDAVILADAGNAVDALFMAARAALWDTKVPRTRAVEYNAPEASQVAGDSAGAMDVDNREAIPTVSGFDTREMVRTAADFELPDYWDEGEVLQGQEKWPVCVTLNLVSIASIQCVLRAN</sequence>
<dbReference type="GO" id="GO:0035925">
    <property type="term" value="F:mRNA 3'-UTR AU-rich region binding"/>
    <property type="evidence" value="ECO:0007669"/>
    <property type="project" value="TreeGrafter"/>
</dbReference>
<dbReference type="GO" id="GO:0071038">
    <property type="term" value="P:TRAMP-dependent tRNA surveillance pathway"/>
    <property type="evidence" value="ECO:0007669"/>
    <property type="project" value="TreeGrafter"/>
</dbReference>
<evidence type="ECO:0000256" key="2">
    <source>
        <dbReference type="ARBA" id="ARBA00004604"/>
    </source>
</evidence>
<dbReference type="GO" id="GO:0071035">
    <property type="term" value="P:nuclear polyadenylation-dependent rRNA catabolic process"/>
    <property type="evidence" value="ECO:0007669"/>
    <property type="project" value="TreeGrafter"/>
</dbReference>
<evidence type="ECO:0000256" key="1">
    <source>
        <dbReference type="ARBA" id="ARBA00004496"/>
    </source>
</evidence>
<dbReference type="Gene3D" id="3.30.230.70">
    <property type="entry name" value="GHMP Kinase, N-terminal domain"/>
    <property type="match status" value="1"/>
</dbReference>
<keyword evidence="5" id="KW-0271">Exosome</keyword>
<evidence type="ECO:0000256" key="4">
    <source>
        <dbReference type="ARBA" id="ARBA00022490"/>
    </source>
</evidence>
<dbReference type="STRING" id="154538.A0A1M2VEB9"/>
<evidence type="ECO:0000313" key="8">
    <source>
        <dbReference type="EMBL" id="OJT05873.1"/>
    </source>
</evidence>
<dbReference type="EMBL" id="MNAD01001371">
    <property type="protein sequence ID" value="OJT05873.1"/>
    <property type="molecule type" value="Genomic_DNA"/>
</dbReference>
<evidence type="ECO:0000256" key="5">
    <source>
        <dbReference type="ARBA" id="ARBA00022835"/>
    </source>
</evidence>
<dbReference type="GO" id="GO:0034476">
    <property type="term" value="P:U5 snRNA 3'-end processing"/>
    <property type="evidence" value="ECO:0007669"/>
    <property type="project" value="TreeGrafter"/>
</dbReference>
<evidence type="ECO:0000256" key="3">
    <source>
        <dbReference type="ARBA" id="ARBA00006678"/>
    </source>
</evidence>
<dbReference type="InterPro" id="IPR020568">
    <property type="entry name" value="Ribosomal_Su5_D2-typ_SF"/>
</dbReference>
<comment type="subcellular location">
    <subcellularLocation>
        <location evidence="1">Cytoplasm</location>
    </subcellularLocation>
    <subcellularLocation>
        <location evidence="2">Nucleus</location>
        <location evidence="2">Nucleolus</location>
    </subcellularLocation>
</comment>
<dbReference type="OMA" id="LMSAENC"/>
<dbReference type="InterPro" id="IPR001247">
    <property type="entry name" value="ExoRNase_PH_dom1"/>
</dbReference>
<dbReference type="GO" id="GO:0016075">
    <property type="term" value="P:rRNA catabolic process"/>
    <property type="evidence" value="ECO:0007669"/>
    <property type="project" value="TreeGrafter"/>
</dbReference>
<evidence type="ECO:0000259" key="7">
    <source>
        <dbReference type="Pfam" id="PF01138"/>
    </source>
</evidence>